<proteinExistence type="predicted"/>
<protein>
    <submittedName>
        <fullName evidence="1">Uncharacterized protein</fullName>
    </submittedName>
</protein>
<reference evidence="1 2" key="1">
    <citation type="submission" date="2015-09" db="EMBL/GenBank/DDBJ databases">
        <title>Sorangium comparison.</title>
        <authorList>
            <person name="Zaburannyi N."/>
            <person name="Bunk B."/>
            <person name="Overmann J."/>
            <person name="Mueller R."/>
        </authorList>
    </citation>
    <scope>NUCLEOTIDE SEQUENCE [LARGE SCALE GENOMIC DNA]</scope>
    <source>
        <strain evidence="1 2">So ceGT47</strain>
    </source>
</reference>
<name>A0A4P2Q8J5_SORCE</name>
<gene>
    <name evidence="1" type="ORF">SOCEGT47_063930</name>
</gene>
<dbReference type="EMBL" id="CP012670">
    <property type="protein sequence ID" value="AUX25840.1"/>
    <property type="molecule type" value="Genomic_DNA"/>
</dbReference>
<dbReference type="AlphaFoldDB" id="A0A4P2Q8J5"/>
<dbReference type="Proteomes" id="UP000295781">
    <property type="component" value="Chromosome"/>
</dbReference>
<organism evidence="1 2">
    <name type="scientific">Sorangium cellulosum</name>
    <name type="common">Polyangium cellulosum</name>
    <dbReference type="NCBI Taxonomy" id="56"/>
    <lineage>
        <taxon>Bacteria</taxon>
        <taxon>Pseudomonadati</taxon>
        <taxon>Myxococcota</taxon>
        <taxon>Polyangia</taxon>
        <taxon>Polyangiales</taxon>
        <taxon>Polyangiaceae</taxon>
        <taxon>Sorangium</taxon>
    </lineage>
</organism>
<evidence type="ECO:0000313" key="2">
    <source>
        <dbReference type="Proteomes" id="UP000295781"/>
    </source>
</evidence>
<sequence length="93" mass="10173">MMLDLPELLVPARSVNGLTAISVRLRSDLNPSTAMAEMPPSSAGHMMLDLPATLLLRACCGDYFTCHGANPADIRRSDRPARLRWAPIESIVR</sequence>
<evidence type="ECO:0000313" key="1">
    <source>
        <dbReference type="EMBL" id="AUX25840.1"/>
    </source>
</evidence>
<accession>A0A4P2Q8J5</accession>